<keyword evidence="3" id="KW-1185">Reference proteome</keyword>
<keyword evidence="1" id="KW-0472">Membrane</keyword>
<comment type="caution">
    <text evidence="2">The sequence shown here is derived from an EMBL/GenBank/DDBJ whole genome shotgun (WGS) entry which is preliminary data.</text>
</comment>
<organism evidence="2 3">
    <name type="scientific">Paracerasibacillus soli</name>
    <dbReference type="NCBI Taxonomy" id="480284"/>
    <lineage>
        <taxon>Bacteria</taxon>
        <taxon>Bacillati</taxon>
        <taxon>Bacillota</taxon>
        <taxon>Bacilli</taxon>
        <taxon>Bacillales</taxon>
        <taxon>Bacillaceae</taxon>
        <taxon>Paracerasibacillus</taxon>
    </lineage>
</organism>
<gene>
    <name evidence="2" type="ORF">RWD45_12005</name>
</gene>
<keyword evidence="1" id="KW-1133">Transmembrane helix</keyword>
<evidence type="ECO:0000256" key="1">
    <source>
        <dbReference type="SAM" id="Phobius"/>
    </source>
</evidence>
<evidence type="ECO:0000313" key="3">
    <source>
        <dbReference type="Proteomes" id="UP001275315"/>
    </source>
</evidence>
<proteinExistence type="predicted"/>
<sequence length="73" mass="8546">MNGFVAGYYRVSVWVTRFAYLNLLWIGFSALGLLFVTFFRQLQQCLQSLENGRIKKRISRFFKPSGMLFGRSL</sequence>
<accession>A0ABU5CS10</accession>
<protein>
    <submittedName>
        <fullName evidence="2">Uncharacterized protein</fullName>
    </submittedName>
</protein>
<keyword evidence="1" id="KW-0812">Transmembrane</keyword>
<feature type="transmembrane region" description="Helical" evidence="1">
    <location>
        <begin position="20"/>
        <end position="39"/>
    </location>
</feature>
<name>A0ABU5CS10_9BACI</name>
<dbReference type="RefSeq" id="WP_320380669.1">
    <property type="nucleotide sequence ID" value="NZ_JAWDIQ010000002.1"/>
</dbReference>
<dbReference type="Proteomes" id="UP001275315">
    <property type="component" value="Unassembled WGS sequence"/>
</dbReference>
<reference evidence="2 3" key="1">
    <citation type="submission" date="2023-10" db="EMBL/GenBank/DDBJ databases">
        <title>Virgibacillus soli CC-YMP-6 genome.</title>
        <authorList>
            <person name="Miliotis G."/>
            <person name="Sengupta P."/>
            <person name="Hameed A."/>
            <person name="Chuvochina M."/>
            <person name="Mcdonagh F."/>
            <person name="Simpson A.C."/>
            <person name="Singh N.K."/>
            <person name="Rekha P.D."/>
            <person name="Raman K."/>
            <person name="Hugenholtz P."/>
            <person name="Venkateswaran K."/>
        </authorList>
    </citation>
    <scope>NUCLEOTIDE SEQUENCE [LARGE SCALE GENOMIC DNA]</scope>
    <source>
        <strain evidence="2 3">CC-YMP-6</strain>
    </source>
</reference>
<evidence type="ECO:0000313" key="2">
    <source>
        <dbReference type="EMBL" id="MDY0409153.1"/>
    </source>
</evidence>
<dbReference type="EMBL" id="JAWDIQ010000002">
    <property type="protein sequence ID" value="MDY0409153.1"/>
    <property type="molecule type" value="Genomic_DNA"/>
</dbReference>